<dbReference type="PANTHER" id="PTHR28083">
    <property type="entry name" value="GOOD FOR FULL DBP5 ACTIVITY PROTEIN 2"/>
    <property type="match status" value="1"/>
</dbReference>
<evidence type="ECO:0000259" key="2">
    <source>
        <dbReference type="Pfam" id="PF21762"/>
    </source>
</evidence>
<evidence type="ECO:0000313" key="3">
    <source>
        <dbReference type="EMBL" id="KAF2502761.1"/>
    </source>
</evidence>
<feature type="compositionally biased region" description="Basic residues" evidence="1">
    <location>
        <begin position="309"/>
        <end position="325"/>
    </location>
</feature>
<dbReference type="PANTHER" id="PTHR28083:SF1">
    <property type="entry name" value="GOOD FOR FULL DBP5 ACTIVITY PROTEIN 2"/>
    <property type="match status" value="1"/>
</dbReference>
<dbReference type="InterPro" id="IPR040151">
    <property type="entry name" value="Gfd2/YDR514C-like"/>
</dbReference>
<sequence length="325" mass="35893">MADGRTTSRSQDTGLEPEELLQNLMGLGTSLNHSDVVFIAMYIKYASWATGKAQNAVVEVGISTLDMRHIREIHPSVSGVGWIRNIRSRHIRITEWRTIFTTAMSEGHPLSCAKDFEFGKSESVDRAALGDKIWNALHIMDDHPRGSRSYRKIVLVINGHQEAGEYLGRVGITLSELSTVEAVLNLQDLEAAVGPLPVEAPVSLSGLLEQYGIEPLWFHNAGNQASYMLAVTILKALTQSSLGPHIFLHTLDGSPIVNANWTLESLKAAVAQKVGGRCIHCNMFGHLAPRCQNASISERFLRQVPSKKNPSKKNLNRRRPAFVQK</sequence>
<dbReference type="Proteomes" id="UP000799750">
    <property type="component" value="Unassembled WGS sequence"/>
</dbReference>
<dbReference type="AlphaFoldDB" id="A0A6A6RDW4"/>
<keyword evidence="4" id="KW-1185">Reference proteome</keyword>
<feature type="region of interest" description="Disordered" evidence="1">
    <location>
        <begin position="305"/>
        <end position="325"/>
    </location>
</feature>
<dbReference type="OrthoDB" id="5953249at2759"/>
<dbReference type="Pfam" id="PF21762">
    <property type="entry name" value="DEDDh_C"/>
    <property type="match status" value="1"/>
</dbReference>
<feature type="domain" description="Gfd2/YDR514C-like C-terminal" evidence="2">
    <location>
        <begin position="52"/>
        <end position="232"/>
    </location>
</feature>
<accession>A0A6A6RDW4</accession>
<organism evidence="3 4">
    <name type="scientific">Lophium mytilinum</name>
    <dbReference type="NCBI Taxonomy" id="390894"/>
    <lineage>
        <taxon>Eukaryota</taxon>
        <taxon>Fungi</taxon>
        <taxon>Dikarya</taxon>
        <taxon>Ascomycota</taxon>
        <taxon>Pezizomycotina</taxon>
        <taxon>Dothideomycetes</taxon>
        <taxon>Pleosporomycetidae</taxon>
        <taxon>Mytilinidiales</taxon>
        <taxon>Mytilinidiaceae</taxon>
        <taxon>Lophium</taxon>
    </lineage>
</organism>
<proteinExistence type="predicted"/>
<gene>
    <name evidence="3" type="ORF">BU16DRAFT_554802</name>
</gene>
<dbReference type="EMBL" id="MU004181">
    <property type="protein sequence ID" value="KAF2502761.1"/>
    <property type="molecule type" value="Genomic_DNA"/>
</dbReference>
<evidence type="ECO:0000313" key="4">
    <source>
        <dbReference type="Proteomes" id="UP000799750"/>
    </source>
</evidence>
<reference evidence="3" key="1">
    <citation type="journal article" date="2020" name="Stud. Mycol.">
        <title>101 Dothideomycetes genomes: a test case for predicting lifestyles and emergence of pathogens.</title>
        <authorList>
            <person name="Haridas S."/>
            <person name="Albert R."/>
            <person name="Binder M."/>
            <person name="Bloem J."/>
            <person name="Labutti K."/>
            <person name="Salamov A."/>
            <person name="Andreopoulos B."/>
            <person name="Baker S."/>
            <person name="Barry K."/>
            <person name="Bills G."/>
            <person name="Bluhm B."/>
            <person name="Cannon C."/>
            <person name="Castanera R."/>
            <person name="Culley D."/>
            <person name="Daum C."/>
            <person name="Ezra D."/>
            <person name="Gonzalez J."/>
            <person name="Henrissat B."/>
            <person name="Kuo A."/>
            <person name="Liang C."/>
            <person name="Lipzen A."/>
            <person name="Lutzoni F."/>
            <person name="Magnuson J."/>
            <person name="Mondo S."/>
            <person name="Nolan M."/>
            <person name="Ohm R."/>
            <person name="Pangilinan J."/>
            <person name="Park H.-J."/>
            <person name="Ramirez L."/>
            <person name="Alfaro M."/>
            <person name="Sun H."/>
            <person name="Tritt A."/>
            <person name="Yoshinaga Y."/>
            <person name="Zwiers L.-H."/>
            <person name="Turgeon B."/>
            <person name="Goodwin S."/>
            <person name="Spatafora J."/>
            <person name="Crous P."/>
            <person name="Grigoriev I."/>
        </authorList>
    </citation>
    <scope>NUCLEOTIDE SEQUENCE</scope>
    <source>
        <strain evidence="3">CBS 269.34</strain>
    </source>
</reference>
<protein>
    <recommendedName>
        <fullName evidence="2">Gfd2/YDR514C-like C-terminal domain-containing protein</fullName>
    </recommendedName>
</protein>
<dbReference type="InterPro" id="IPR048519">
    <property type="entry name" value="Gfd2/YDR514C-like_C"/>
</dbReference>
<evidence type="ECO:0000256" key="1">
    <source>
        <dbReference type="SAM" id="MobiDB-lite"/>
    </source>
</evidence>
<dbReference type="GO" id="GO:0005634">
    <property type="term" value="C:nucleus"/>
    <property type="evidence" value="ECO:0007669"/>
    <property type="project" value="TreeGrafter"/>
</dbReference>
<name>A0A6A6RDW4_9PEZI</name>